<keyword evidence="3" id="KW-1185">Reference proteome</keyword>
<name>A0A0M6YJR2_9RHOB</name>
<sequence length="86" mass="8932">MIRSILSASLLSLAFLPLAPVAQAAGMQRLANGPAVPIVGNDGRSDFRGDGRRSVGYHGNHGWAPGTQCATGLTITPFGTCVRLKN</sequence>
<dbReference type="EMBL" id="CXSU01000012">
    <property type="protein sequence ID" value="CTQ50039.1"/>
    <property type="molecule type" value="Genomic_DNA"/>
</dbReference>
<dbReference type="STRING" id="420998.JDO7802_02057"/>
<evidence type="ECO:0000256" key="1">
    <source>
        <dbReference type="SAM" id="SignalP"/>
    </source>
</evidence>
<keyword evidence="1" id="KW-0732">Signal</keyword>
<gene>
    <name evidence="2" type="ORF">JDO7802_02057</name>
</gene>
<feature type="chain" id="PRO_5005807960" description="Integral membrane protein" evidence="1">
    <location>
        <begin position="25"/>
        <end position="86"/>
    </location>
</feature>
<evidence type="ECO:0000313" key="2">
    <source>
        <dbReference type="EMBL" id="CTQ50039.1"/>
    </source>
</evidence>
<proteinExistence type="predicted"/>
<dbReference type="RefSeq" id="WP_055085237.1">
    <property type="nucleotide sequence ID" value="NZ_CXSU01000012.1"/>
</dbReference>
<organism evidence="2 3">
    <name type="scientific">Jannaschia donghaensis</name>
    <dbReference type="NCBI Taxonomy" id="420998"/>
    <lineage>
        <taxon>Bacteria</taxon>
        <taxon>Pseudomonadati</taxon>
        <taxon>Pseudomonadota</taxon>
        <taxon>Alphaproteobacteria</taxon>
        <taxon>Rhodobacterales</taxon>
        <taxon>Roseobacteraceae</taxon>
        <taxon>Jannaschia</taxon>
    </lineage>
</organism>
<protein>
    <recommendedName>
        <fullName evidence="4">Integral membrane protein</fullName>
    </recommendedName>
</protein>
<reference evidence="2 3" key="1">
    <citation type="submission" date="2015-07" db="EMBL/GenBank/DDBJ databases">
        <authorList>
            <person name="Noorani M."/>
        </authorList>
    </citation>
    <scope>NUCLEOTIDE SEQUENCE [LARGE SCALE GENOMIC DNA]</scope>
    <source>
        <strain evidence="2 3">CECT 7802</strain>
    </source>
</reference>
<accession>A0A0M6YJR2</accession>
<dbReference type="AlphaFoldDB" id="A0A0M6YJR2"/>
<evidence type="ECO:0008006" key="4">
    <source>
        <dbReference type="Google" id="ProtNLM"/>
    </source>
</evidence>
<evidence type="ECO:0000313" key="3">
    <source>
        <dbReference type="Proteomes" id="UP000049222"/>
    </source>
</evidence>
<dbReference type="Proteomes" id="UP000049222">
    <property type="component" value="Unassembled WGS sequence"/>
</dbReference>
<feature type="signal peptide" evidence="1">
    <location>
        <begin position="1"/>
        <end position="24"/>
    </location>
</feature>